<keyword evidence="3" id="KW-0862">Zinc</keyword>
<dbReference type="AlphaFoldDB" id="A0A136Q0P9"/>
<dbReference type="InterPro" id="IPR036589">
    <property type="entry name" value="HCY_dom_sf"/>
</dbReference>
<feature type="binding site" evidence="3">
    <location>
        <position position="281"/>
    </location>
    <ligand>
        <name>Zn(2+)</name>
        <dbReference type="ChEBI" id="CHEBI:29105"/>
    </ligand>
</feature>
<comment type="cofactor">
    <cofactor evidence="3">
        <name>Zn(2+)</name>
        <dbReference type="ChEBI" id="CHEBI:29105"/>
    </cofactor>
</comment>
<feature type="domain" description="Hcy-binding" evidence="4">
    <location>
        <begin position="10"/>
        <end position="295"/>
    </location>
</feature>
<dbReference type="GO" id="GO:0005829">
    <property type="term" value="C:cytosol"/>
    <property type="evidence" value="ECO:0007669"/>
    <property type="project" value="TreeGrafter"/>
</dbReference>
<dbReference type="KEGG" id="cmiu:B1H56_02540"/>
<organism evidence="5 6">
    <name type="scientific">Christensenella minuta</name>
    <dbReference type="NCBI Taxonomy" id="626937"/>
    <lineage>
        <taxon>Bacteria</taxon>
        <taxon>Bacillati</taxon>
        <taxon>Bacillota</taxon>
        <taxon>Clostridia</taxon>
        <taxon>Christensenellales</taxon>
        <taxon>Christensenellaceae</taxon>
        <taxon>Christensenella</taxon>
    </lineage>
</organism>
<gene>
    <name evidence="5" type="ORF">HMPREF3293_02887</name>
</gene>
<keyword evidence="3" id="KW-0479">Metal-binding</keyword>
<evidence type="ECO:0000259" key="4">
    <source>
        <dbReference type="PROSITE" id="PS50970"/>
    </source>
</evidence>
<dbReference type="InterPro" id="IPR003726">
    <property type="entry name" value="HCY_dom"/>
</dbReference>
<comment type="caution">
    <text evidence="5">The sequence shown here is derived from an EMBL/GenBank/DDBJ whole genome shotgun (WGS) entry which is preliminary data.</text>
</comment>
<evidence type="ECO:0000256" key="2">
    <source>
        <dbReference type="ARBA" id="ARBA00022679"/>
    </source>
</evidence>
<dbReference type="GO" id="GO:0046872">
    <property type="term" value="F:metal ion binding"/>
    <property type="evidence" value="ECO:0007669"/>
    <property type="project" value="UniProtKB-KW"/>
</dbReference>
<dbReference type="PATRIC" id="fig|626937.4.peg.2847"/>
<dbReference type="Pfam" id="PF02574">
    <property type="entry name" value="S-methyl_trans"/>
    <property type="match status" value="1"/>
</dbReference>
<reference evidence="5 6" key="1">
    <citation type="submission" date="2016-02" db="EMBL/GenBank/DDBJ databases">
        <authorList>
            <person name="Wen L."/>
            <person name="He K."/>
            <person name="Yang H."/>
        </authorList>
    </citation>
    <scope>NUCLEOTIDE SEQUENCE [LARGE SCALE GENOMIC DNA]</scope>
    <source>
        <strain evidence="5 6">DSM 22607</strain>
    </source>
</reference>
<dbReference type="EMBL" id="LSZW01000065">
    <property type="protein sequence ID" value="KXK64243.1"/>
    <property type="molecule type" value="Genomic_DNA"/>
</dbReference>
<name>A0A136Q0P9_9FIRM</name>
<evidence type="ECO:0000256" key="1">
    <source>
        <dbReference type="ARBA" id="ARBA00022603"/>
    </source>
</evidence>
<evidence type="ECO:0000313" key="6">
    <source>
        <dbReference type="Proteomes" id="UP000070366"/>
    </source>
</evidence>
<protein>
    <submittedName>
        <fullName evidence="5">Homocysteine S-methyltransferase</fullName>
    </submittedName>
</protein>
<dbReference type="PROSITE" id="PS50970">
    <property type="entry name" value="HCY"/>
    <property type="match status" value="1"/>
</dbReference>
<evidence type="ECO:0000256" key="3">
    <source>
        <dbReference type="PROSITE-ProRule" id="PRU00333"/>
    </source>
</evidence>
<keyword evidence="6" id="KW-1185">Reference proteome</keyword>
<dbReference type="Proteomes" id="UP000070366">
    <property type="component" value="Unassembled WGS sequence"/>
</dbReference>
<accession>A0A136Q0P9</accession>
<dbReference type="OrthoDB" id="9803687at2"/>
<proteinExistence type="predicted"/>
<dbReference type="InterPro" id="IPR050554">
    <property type="entry name" value="Met_Synthase/Corrinoid"/>
</dbReference>
<dbReference type="GO" id="GO:0008705">
    <property type="term" value="F:methionine synthase activity"/>
    <property type="evidence" value="ECO:0007669"/>
    <property type="project" value="TreeGrafter"/>
</dbReference>
<evidence type="ECO:0000313" key="5">
    <source>
        <dbReference type="EMBL" id="KXK64243.1"/>
    </source>
</evidence>
<feature type="binding site" evidence="3">
    <location>
        <position position="280"/>
    </location>
    <ligand>
        <name>Zn(2+)</name>
        <dbReference type="ChEBI" id="CHEBI:29105"/>
    </ligand>
</feature>
<keyword evidence="2 3" id="KW-0808">Transferase</keyword>
<dbReference type="STRING" id="626937.HMPREF3293_02887"/>
<dbReference type="GO" id="GO:0032259">
    <property type="term" value="P:methylation"/>
    <property type="evidence" value="ECO:0007669"/>
    <property type="project" value="UniProtKB-KW"/>
</dbReference>
<dbReference type="Gene3D" id="3.20.20.330">
    <property type="entry name" value="Homocysteine-binding-like domain"/>
    <property type="match status" value="1"/>
</dbReference>
<dbReference type="SUPFAM" id="SSF82282">
    <property type="entry name" value="Homocysteine S-methyltransferase"/>
    <property type="match status" value="1"/>
</dbReference>
<dbReference type="PANTHER" id="PTHR45833">
    <property type="entry name" value="METHIONINE SYNTHASE"/>
    <property type="match status" value="1"/>
</dbReference>
<feature type="binding site" evidence="3">
    <location>
        <position position="215"/>
    </location>
    <ligand>
        <name>Zn(2+)</name>
        <dbReference type="ChEBI" id="CHEBI:29105"/>
    </ligand>
</feature>
<sequence length="426" mass="45447">MIHDIRKETYMNLAEKCRNRVLIYDGSKGVMLQLKGLSGGDSAEEWNLTHPEKVKEVYGSYIAAGADVIQTNTFCANAPSLQNHGLEDKLYEINYEGARLALSCAEGTGVAVAASAGPTGQFFQPAGDMTFDSMVEVFRQQLRPMKEAGVSIVNFETFTDLNEMRAAIVAAKELGGLEIISSMTFEGERTMSGNTPSACAVTCAALGADIVGANCSGGPESLLEPIHEMGAAVDIPLSVKPNAGLPEMESGVAVFKQQPEDFARSAAGFIGNGVRLIGGCCGSGPDHIRALREEIDHMELPQGERRTEQMLASAYEAVPVSGIKTVEMNVHTDGILAGMQSGDYYCLMDAIPQDAGEADAVILDFGGMEADFDLWSFTSTLCMFLKKPVIVKAGNAEVAEGFLRYYAGRAGLMADGLKETYGAIKL</sequence>
<dbReference type="RefSeq" id="WP_121418961.1">
    <property type="nucleotide sequence ID" value="NZ_JAMBPM010000007.1"/>
</dbReference>
<keyword evidence="1 3" id="KW-0489">Methyltransferase</keyword>
<dbReference type="PANTHER" id="PTHR45833:SF2">
    <property type="entry name" value="BIFUNCTIONAL HOMOCYSTEINE S-METHYLTRANSFERASE_5,10-METHYLENETETRAHYDROFOLATE REDUCTASE"/>
    <property type="match status" value="1"/>
</dbReference>